<dbReference type="EMBL" id="CP074694">
    <property type="protein sequence ID" value="QVL34761.1"/>
    <property type="molecule type" value="Genomic_DNA"/>
</dbReference>
<dbReference type="PANTHER" id="PTHR43233">
    <property type="entry name" value="FAMILY N-ACETYLTRANSFERASE, PUTATIVE (AFU_ORTHOLOGUE AFUA_6G03350)-RELATED"/>
    <property type="match status" value="1"/>
</dbReference>
<dbReference type="PANTHER" id="PTHR43233:SF1">
    <property type="entry name" value="FAMILY N-ACETYLTRANSFERASE, PUTATIVE (AFU_ORTHOLOGUE AFUA_6G03350)-RELATED"/>
    <property type="match status" value="1"/>
</dbReference>
<dbReference type="Gene3D" id="3.40.630.30">
    <property type="match status" value="1"/>
</dbReference>
<evidence type="ECO:0000313" key="2">
    <source>
        <dbReference type="EMBL" id="QVL34761.1"/>
    </source>
</evidence>
<dbReference type="PROSITE" id="PS51186">
    <property type="entry name" value="GNAT"/>
    <property type="match status" value="1"/>
</dbReference>
<dbReference type="Proteomes" id="UP000676194">
    <property type="component" value="Chromosome"/>
</dbReference>
<reference evidence="2" key="1">
    <citation type="submission" date="2021-05" db="EMBL/GenBank/DDBJ databases">
        <title>Complete genome sequence of the cellulolytic planctomycete Telmatocola sphagniphila SP2T and characterization of the first cellulase from planctomycetes.</title>
        <authorList>
            <person name="Rakitin A.L."/>
            <person name="Beletsky A.V."/>
            <person name="Naumoff D.G."/>
            <person name="Kulichevskaya I.S."/>
            <person name="Mardanov A.V."/>
            <person name="Ravin N.V."/>
            <person name="Dedysh S.N."/>
        </authorList>
    </citation>
    <scope>NUCLEOTIDE SEQUENCE</scope>
    <source>
        <strain evidence="2">SP2T</strain>
    </source>
</reference>
<dbReference type="InterPro" id="IPR053144">
    <property type="entry name" value="Acetyltransferase_Butenolide"/>
</dbReference>
<dbReference type="Pfam" id="PF13508">
    <property type="entry name" value="Acetyltransf_7"/>
    <property type="match status" value="1"/>
</dbReference>
<dbReference type="CDD" id="cd04301">
    <property type="entry name" value="NAT_SF"/>
    <property type="match status" value="1"/>
</dbReference>
<organism evidence="2 3">
    <name type="scientific">Telmatocola sphagniphila</name>
    <dbReference type="NCBI Taxonomy" id="1123043"/>
    <lineage>
        <taxon>Bacteria</taxon>
        <taxon>Pseudomonadati</taxon>
        <taxon>Planctomycetota</taxon>
        <taxon>Planctomycetia</taxon>
        <taxon>Gemmatales</taxon>
        <taxon>Gemmataceae</taxon>
    </lineage>
</organism>
<dbReference type="KEGG" id="tsph:KIH39_12875"/>
<evidence type="ECO:0000313" key="3">
    <source>
        <dbReference type="Proteomes" id="UP000676194"/>
    </source>
</evidence>
<dbReference type="AlphaFoldDB" id="A0A8E6BBL9"/>
<evidence type="ECO:0000259" key="1">
    <source>
        <dbReference type="PROSITE" id="PS51186"/>
    </source>
</evidence>
<sequence length="151" mass="17477">MSHLTHHKLNYSISTDPHKLDIEIIHRYLAEQSYWAAGIPRILLQKAIENSLCFGVYEGEQQVGFARVVTDRATFAYLCDVFILELHRGRGLSTWLMECIMADPELQGLRRFVLVTRDVHGLYQRYGFEPLANPASFMQIHVVDPYRKQAI</sequence>
<protein>
    <submittedName>
        <fullName evidence="2">GNAT family N-acetyltransferase</fullName>
    </submittedName>
</protein>
<proteinExistence type="predicted"/>
<feature type="domain" description="N-acetyltransferase" evidence="1">
    <location>
        <begin position="11"/>
        <end position="151"/>
    </location>
</feature>
<name>A0A8E6BBL9_9BACT</name>
<keyword evidence="3" id="KW-1185">Reference proteome</keyword>
<gene>
    <name evidence="2" type="ORF">KIH39_12875</name>
</gene>
<dbReference type="InterPro" id="IPR016181">
    <property type="entry name" value="Acyl_CoA_acyltransferase"/>
</dbReference>
<dbReference type="SUPFAM" id="SSF55729">
    <property type="entry name" value="Acyl-CoA N-acyltransferases (Nat)"/>
    <property type="match status" value="1"/>
</dbReference>
<accession>A0A8E6BBL9</accession>
<dbReference type="GO" id="GO:0016747">
    <property type="term" value="F:acyltransferase activity, transferring groups other than amino-acyl groups"/>
    <property type="evidence" value="ECO:0007669"/>
    <property type="project" value="InterPro"/>
</dbReference>
<dbReference type="RefSeq" id="WP_213500081.1">
    <property type="nucleotide sequence ID" value="NZ_CP074694.1"/>
</dbReference>
<dbReference type="InterPro" id="IPR000182">
    <property type="entry name" value="GNAT_dom"/>
</dbReference>